<dbReference type="FunFam" id="3.30.540.30:FF:000001">
    <property type="entry name" value="Dipeptidyl peptidase 3"/>
    <property type="match status" value="1"/>
</dbReference>
<feature type="binding site" evidence="17">
    <location>
        <position position="477"/>
    </location>
    <ligand>
        <name>Zn(2+)</name>
        <dbReference type="ChEBI" id="CHEBI:29105"/>
        <note>catalytic</note>
    </ligand>
</feature>
<comment type="similarity">
    <text evidence="3 15">Belongs to the peptidase M49 family.</text>
</comment>
<evidence type="ECO:0000313" key="18">
    <source>
        <dbReference type="EMBL" id="KJE88825.1"/>
    </source>
</evidence>
<evidence type="ECO:0000313" key="19">
    <source>
        <dbReference type="Proteomes" id="UP000008743"/>
    </source>
</evidence>
<evidence type="ECO:0000256" key="8">
    <source>
        <dbReference type="ARBA" id="ARBA00022670"/>
    </source>
</evidence>
<sequence>MYVCVCACCVSLEYLCTLLRALSFVVIHSSFLLKFHLFNMVSEEHLVPAKLPLVKLEVEQAFNCLSKQEKLYAHHLSRACWAGGKICLHQMNHDAARIFELFITLFSAKTVEQVKSAAALSDEDWLNFINYPALFFGNFGNYLSFGDSKFVPRLDKDKFKHAVLAVASNDADATLRSKLTTLLGQTLEAIYSCETNERGLAVDGKGVSGYYSAGITTDQINLVQEFCQQTGLSVLNTRLFVTSEKPLALELRLASVEPREPKTHEFKGASITVTYGDHSAILKEVVAHLQQALKHAANDHQRVMIAKYIETFTTGDIEAFKDSQRAWIKDVGPVVELNMGFVETYRDPIGVRAEYDGFVAMVNKETSKKFATLVQEAEAFLALLPWGKDLEKDRFMRPDFTALEVLGYAGNGIPAGINIPNFDDIRQTEGFKNVSMSNVLSANLAPDGEPISFIAADEQDMFQDLVSHAFEVQVGLHELLGHGSGKLLMKGADGKFNFDVDKVKLPAFTCWEAGVPKNGGNCAVTKFYGPGDTYDSKFPVFGSSFEECRAEAVGLVLCVNPTVLSIFGYPGATADAVHDISYINWLSMARAGIRALEFWTPENNQWRQAHMQARFALMRAMVNAGEGLLTIDESKLAEHQITIKLDRSKILSVGLPAIRNFLLRIMIYRATADYEAGKAMYSDITSVTEPFLRLREAVLKNKKPRKDFVQAQTTCEGDDVKLNVFPATPEGMVESFVLRFRQ</sequence>
<dbReference type="EMBL" id="KE346360">
    <property type="protein sequence ID" value="KJE88825.1"/>
    <property type="molecule type" value="Genomic_DNA"/>
</dbReference>
<dbReference type="GO" id="GO:0008235">
    <property type="term" value="F:metalloexopeptidase activity"/>
    <property type="evidence" value="ECO:0007669"/>
    <property type="project" value="InterPro"/>
</dbReference>
<dbReference type="FunFam" id="3.30.540.30:FF:000002">
    <property type="entry name" value="Dipeptidyl peptidase 3"/>
    <property type="match status" value="1"/>
</dbReference>
<feature type="binding site" evidence="17">
    <location>
        <position position="547"/>
    </location>
    <ligand>
        <name>Zn(2+)</name>
        <dbReference type="ChEBI" id="CHEBI:29105"/>
        <note>catalytic</note>
    </ligand>
</feature>
<gene>
    <name evidence="18" type="ORF">CAOG_008403</name>
</gene>
<keyword evidence="8 15" id="KW-0645">Protease</keyword>
<evidence type="ECO:0000256" key="11">
    <source>
        <dbReference type="ARBA" id="ARBA00022833"/>
    </source>
</evidence>
<keyword evidence="6 15" id="KW-0031">Aminopeptidase</keyword>
<dbReference type="GO" id="GO:0006508">
    <property type="term" value="P:proteolysis"/>
    <property type="evidence" value="ECO:0007669"/>
    <property type="project" value="UniProtKB-KW"/>
</dbReference>
<evidence type="ECO:0000256" key="14">
    <source>
        <dbReference type="ARBA" id="ARBA00032119"/>
    </source>
</evidence>
<reference evidence="19" key="1">
    <citation type="submission" date="2011-02" db="EMBL/GenBank/DDBJ databases">
        <title>The Genome Sequence of Capsaspora owczarzaki ATCC 30864.</title>
        <authorList>
            <person name="Russ C."/>
            <person name="Cuomo C."/>
            <person name="Burger G."/>
            <person name="Gray M.W."/>
            <person name="Holland P.W.H."/>
            <person name="King N."/>
            <person name="Lang F.B.F."/>
            <person name="Roger A.J."/>
            <person name="Ruiz-Trillo I."/>
            <person name="Young S.K."/>
            <person name="Zeng Q."/>
            <person name="Gargeya S."/>
            <person name="Alvarado L."/>
            <person name="Berlin A."/>
            <person name="Chapman S.B."/>
            <person name="Chen Z."/>
            <person name="Freedman E."/>
            <person name="Gellesch M."/>
            <person name="Goldberg J."/>
            <person name="Griggs A."/>
            <person name="Gujja S."/>
            <person name="Heilman E."/>
            <person name="Heiman D."/>
            <person name="Howarth C."/>
            <person name="Mehta T."/>
            <person name="Neiman D."/>
            <person name="Pearson M."/>
            <person name="Roberts A."/>
            <person name="Saif S."/>
            <person name="Shea T."/>
            <person name="Shenoy N."/>
            <person name="Sisk P."/>
            <person name="Stolte C."/>
            <person name="Sykes S."/>
            <person name="White J."/>
            <person name="Yandava C."/>
            <person name="Haas B."/>
            <person name="Nusbaum C."/>
            <person name="Birren B."/>
        </authorList>
    </citation>
    <scope>NUCLEOTIDE SEQUENCE</scope>
    <source>
        <strain evidence="19">ATCC 30864</strain>
    </source>
</reference>
<comment type="cofactor">
    <cofactor evidence="15 17">
        <name>Zn(2+)</name>
        <dbReference type="ChEBI" id="CHEBI:29105"/>
    </cofactor>
    <text evidence="15 17">Binds 1 zinc ion per subunit.</text>
</comment>
<dbReference type="InParanoid" id="A0A0D2WH21"/>
<dbReference type="PIRSF" id="PIRSF007828">
    <property type="entry name" value="Dipeptidyl-peptidase_III"/>
    <property type="match status" value="1"/>
</dbReference>
<evidence type="ECO:0000256" key="9">
    <source>
        <dbReference type="ARBA" id="ARBA00022723"/>
    </source>
</evidence>
<keyword evidence="11 15" id="KW-0862">Zinc</keyword>
<evidence type="ECO:0000256" key="2">
    <source>
        <dbReference type="ARBA" id="ARBA00004496"/>
    </source>
</evidence>
<keyword evidence="12 15" id="KW-0482">Metalloprotease</keyword>
<evidence type="ECO:0000256" key="6">
    <source>
        <dbReference type="ARBA" id="ARBA00022438"/>
    </source>
</evidence>
<dbReference type="Proteomes" id="UP000008743">
    <property type="component" value="Unassembled WGS sequence"/>
</dbReference>
<dbReference type="GO" id="GO:0046872">
    <property type="term" value="F:metal ion binding"/>
    <property type="evidence" value="ECO:0007669"/>
    <property type="project" value="UniProtKB-KW"/>
</dbReference>
<comment type="subcellular location">
    <subcellularLocation>
        <location evidence="2">Cytoplasm</location>
    </subcellularLocation>
</comment>
<comment type="catalytic activity">
    <reaction evidence="1 15">
        <text>Release of an N-terminal dipeptide from a peptide comprising four or more residues, with broad specificity. Also acts on dipeptidyl 2-naphthylamides.</text>
        <dbReference type="EC" id="3.4.14.4"/>
    </reaction>
</comment>
<evidence type="ECO:0000256" key="10">
    <source>
        <dbReference type="ARBA" id="ARBA00022801"/>
    </source>
</evidence>
<dbReference type="AlphaFoldDB" id="A0A0D2WH21"/>
<organism evidence="18 19">
    <name type="scientific">Capsaspora owczarzaki (strain ATCC 30864)</name>
    <dbReference type="NCBI Taxonomy" id="595528"/>
    <lineage>
        <taxon>Eukaryota</taxon>
        <taxon>Filasterea</taxon>
        <taxon>Capsaspora</taxon>
    </lineage>
</organism>
<evidence type="ECO:0000256" key="16">
    <source>
        <dbReference type="PIRSR" id="PIRSR007828-1"/>
    </source>
</evidence>
<evidence type="ECO:0000256" key="3">
    <source>
        <dbReference type="ARBA" id="ARBA00010200"/>
    </source>
</evidence>
<evidence type="ECO:0000256" key="13">
    <source>
        <dbReference type="ARBA" id="ARBA00031288"/>
    </source>
</evidence>
<evidence type="ECO:0000256" key="17">
    <source>
        <dbReference type="PIRSR" id="PIRSR007828-2"/>
    </source>
</evidence>
<evidence type="ECO:0000256" key="12">
    <source>
        <dbReference type="ARBA" id="ARBA00023049"/>
    </source>
</evidence>
<dbReference type="OrthoDB" id="4694525at2759"/>
<protein>
    <recommendedName>
        <fullName evidence="5 15">Dipeptidyl peptidase 3</fullName>
        <ecNumber evidence="4 15">3.4.14.4</ecNumber>
    </recommendedName>
    <alternativeName>
        <fullName evidence="13 15">Dipeptidyl aminopeptidase III</fullName>
    </alternativeName>
    <alternativeName>
        <fullName evidence="14 15">Dipeptidyl peptidase III</fullName>
    </alternativeName>
</protein>
<feature type="binding site" evidence="17">
    <location>
        <position position="482"/>
    </location>
    <ligand>
        <name>Zn(2+)</name>
        <dbReference type="ChEBI" id="CHEBI:29105"/>
        <note>catalytic</note>
    </ligand>
</feature>
<keyword evidence="19" id="KW-1185">Reference proteome</keyword>
<keyword evidence="10 15" id="KW-0378">Hydrolase</keyword>
<accession>A0A0D2WH21</accession>
<evidence type="ECO:0000256" key="15">
    <source>
        <dbReference type="PIRNR" id="PIRNR007828"/>
    </source>
</evidence>
<dbReference type="PANTHER" id="PTHR23422">
    <property type="entry name" value="DIPEPTIDYL PEPTIDASE III-RELATED"/>
    <property type="match status" value="1"/>
</dbReference>
<keyword evidence="9 15" id="KW-0479">Metal-binding</keyword>
<keyword evidence="7 15" id="KW-0963">Cytoplasm</keyword>
<dbReference type="eggNOG" id="KOG3675">
    <property type="taxonomic scope" value="Eukaryota"/>
</dbReference>
<dbReference type="InterPro" id="IPR039461">
    <property type="entry name" value="Peptidase_M49"/>
</dbReference>
<dbReference type="Pfam" id="PF03571">
    <property type="entry name" value="Peptidase_M49"/>
    <property type="match status" value="1"/>
</dbReference>
<evidence type="ECO:0000256" key="4">
    <source>
        <dbReference type="ARBA" id="ARBA00012063"/>
    </source>
</evidence>
<evidence type="ECO:0000256" key="1">
    <source>
        <dbReference type="ARBA" id="ARBA00001336"/>
    </source>
</evidence>
<evidence type="ECO:0000256" key="7">
    <source>
        <dbReference type="ARBA" id="ARBA00022490"/>
    </source>
</evidence>
<evidence type="ECO:0000256" key="5">
    <source>
        <dbReference type="ARBA" id="ARBA00014713"/>
    </source>
</evidence>
<dbReference type="GO" id="GO:0008239">
    <property type="term" value="F:dipeptidyl-peptidase activity"/>
    <property type="evidence" value="ECO:0007669"/>
    <property type="project" value="UniProtKB-UniRule"/>
</dbReference>
<dbReference type="Gene3D" id="3.30.540.30">
    <property type="match status" value="3"/>
</dbReference>
<dbReference type="GO" id="GO:0005737">
    <property type="term" value="C:cytoplasm"/>
    <property type="evidence" value="ECO:0007669"/>
    <property type="project" value="UniProtKB-SubCell"/>
</dbReference>
<dbReference type="PhylomeDB" id="A0A0D2WH21"/>
<dbReference type="STRING" id="595528.A0A0D2WH21"/>
<dbReference type="PANTHER" id="PTHR23422:SF11">
    <property type="entry name" value="DIPEPTIDYL PEPTIDASE 3"/>
    <property type="match status" value="1"/>
</dbReference>
<dbReference type="EC" id="3.4.14.4" evidence="4 15"/>
<proteinExistence type="inferred from homology"/>
<name>A0A0D2WH21_CAPO3</name>
<dbReference type="InterPro" id="IPR005317">
    <property type="entry name" value="Dipeptidyl-peptase3"/>
</dbReference>
<dbReference type="GO" id="GO:0004177">
    <property type="term" value="F:aminopeptidase activity"/>
    <property type="evidence" value="ECO:0007669"/>
    <property type="project" value="UniProtKB-KW"/>
</dbReference>
<feature type="active site" evidence="16">
    <location>
        <position position="478"/>
    </location>
</feature>